<dbReference type="AlphaFoldDB" id="A0A1Z9Z2R0"/>
<accession>A0A1Z9Z2R0</accession>
<proteinExistence type="predicted"/>
<feature type="compositionally biased region" description="Low complexity" evidence="1">
    <location>
        <begin position="43"/>
        <end position="59"/>
    </location>
</feature>
<dbReference type="Proteomes" id="UP000196536">
    <property type="component" value="Unassembled WGS sequence"/>
</dbReference>
<gene>
    <name evidence="2" type="ORF">CAP51_03955</name>
</gene>
<dbReference type="EMBL" id="NEXX01000001">
    <property type="protein sequence ID" value="OUY08778.1"/>
    <property type="molecule type" value="Genomic_DNA"/>
</dbReference>
<comment type="caution">
    <text evidence="2">The sequence shown here is derived from an EMBL/GenBank/DDBJ whole genome shotgun (WGS) entry which is preliminary data.</text>
</comment>
<protein>
    <recommendedName>
        <fullName evidence="4">FimV domain-containing protein</fullName>
    </recommendedName>
</protein>
<organism evidence="2 3">
    <name type="scientific">Acinetobacter populi</name>
    <dbReference type="NCBI Taxonomy" id="1582270"/>
    <lineage>
        <taxon>Bacteria</taxon>
        <taxon>Pseudomonadati</taxon>
        <taxon>Pseudomonadota</taxon>
        <taxon>Gammaproteobacteria</taxon>
        <taxon>Moraxellales</taxon>
        <taxon>Moraxellaceae</taxon>
        <taxon>Acinetobacter</taxon>
    </lineage>
</organism>
<reference evidence="2 3" key="1">
    <citation type="submission" date="2017-05" db="EMBL/GenBank/DDBJ databases">
        <title>Acinetobacter populi ANC 5415 (= PBJ7), whole genome shotgun sequencing project.</title>
        <authorList>
            <person name="Nemec A."/>
            <person name="Radolfova-Krizova L."/>
        </authorList>
    </citation>
    <scope>NUCLEOTIDE SEQUENCE [LARGE SCALE GENOMIC DNA]</scope>
    <source>
        <strain evidence="2 3">PBJ7</strain>
    </source>
</reference>
<feature type="region of interest" description="Disordered" evidence="1">
    <location>
        <begin position="26"/>
        <end position="63"/>
    </location>
</feature>
<evidence type="ECO:0000313" key="2">
    <source>
        <dbReference type="EMBL" id="OUY08778.1"/>
    </source>
</evidence>
<dbReference type="OrthoDB" id="6713201at2"/>
<evidence type="ECO:0000313" key="3">
    <source>
        <dbReference type="Proteomes" id="UP000196536"/>
    </source>
</evidence>
<evidence type="ECO:0000256" key="1">
    <source>
        <dbReference type="SAM" id="MobiDB-lite"/>
    </source>
</evidence>
<evidence type="ECO:0008006" key="4">
    <source>
        <dbReference type="Google" id="ProtNLM"/>
    </source>
</evidence>
<dbReference type="RefSeq" id="WP_087619440.1">
    <property type="nucleotide sequence ID" value="NZ_NEXX01000001.1"/>
</dbReference>
<dbReference type="InterPro" id="IPR038440">
    <property type="entry name" value="FimV_C_sf"/>
</dbReference>
<keyword evidence="3" id="KW-1185">Reference proteome</keyword>
<name>A0A1Z9Z2R0_9GAMM</name>
<dbReference type="Gene3D" id="1.20.58.2200">
    <property type="match status" value="1"/>
</dbReference>
<sequence length="399" mass="44443">MSITIIVILVIAIAVLLVVRSKQGQDKAPAKKTTTSNNKKVAKTPSKNTTPTKATSTSTRSEAPAKAKVDLDNLLAKLDLLIADREYAKAEGLINLSLNQDPNLPELYFKLLKLYQLQNDDFAIKQLFDTVQKLNLNEVYQQLFSEHEIFKEEQLLVHKSTPNSASPDVIEFVSPNIPKASEPSLDNAKHISQPVEKNTHIEQNNTVEFDSLAFTPTSHDTVPATVDNSLDFHSTISTEKVDEPALEFKFEPPTQSEANQDTLSHQAPLTFTLEEQPLAQPAHNPLPEFEFKLETVPQPQTIEEIHLEEPSAVIVPPAQVEISLQAEPSRTVYADPEDPIVQAFPVLTNLNPVDLDIDLAEQYIRLGEYRAAKLILGEQQTNVSDQQNIKIEQLLQKIA</sequence>